<feature type="domain" description="Helicase C-terminal" evidence="2">
    <location>
        <begin position="561"/>
        <end position="730"/>
    </location>
</feature>
<feature type="domain" description="Helicase ATP-binding" evidence="1">
    <location>
        <begin position="352"/>
        <end position="503"/>
    </location>
</feature>
<dbReference type="EMBL" id="PRKQ01000016">
    <property type="protein sequence ID" value="PPB01980.1"/>
    <property type="molecule type" value="Genomic_DNA"/>
</dbReference>
<dbReference type="InterPro" id="IPR021835">
    <property type="entry name" value="DUF3427"/>
</dbReference>
<name>A0AAP8QDD7_BRELA</name>
<dbReference type="Pfam" id="PF11907">
    <property type="entry name" value="DUF3427"/>
    <property type="match status" value="1"/>
</dbReference>
<dbReference type="Pfam" id="PF00271">
    <property type="entry name" value="Helicase_C"/>
    <property type="match status" value="1"/>
</dbReference>
<dbReference type="SMART" id="SM00490">
    <property type="entry name" value="HELICc"/>
    <property type="match status" value="1"/>
</dbReference>
<accession>A0AAP8QDD7</accession>
<gene>
    <name evidence="3" type="ORF">C4A77_14285</name>
</gene>
<dbReference type="InterPro" id="IPR027417">
    <property type="entry name" value="P-loop_NTPase"/>
</dbReference>
<dbReference type="PANTHER" id="PTHR47396">
    <property type="entry name" value="TYPE I RESTRICTION ENZYME ECOKI R PROTEIN"/>
    <property type="match status" value="1"/>
</dbReference>
<dbReference type="InterPro" id="IPR025202">
    <property type="entry name" value="PLD-like_dom"/>
</dbReference>
<dbReference type="CDD" id="cd18799">
    <property type="entry name" value="SF2_C_EcoAI-like"/>
    <property type="match status" value="1"/>
</dbReference>
<evidence type="ECO:0000259" key="2">
    <source>
        <dbReference type="PROSITE" id="PS51194"/>
    </source>
</evidence>
<reference evidence="3 4" key="1">
    <citation type="submission" date="2018-02" db="EMBL/GenBank/DDBJ databases">
        <title>Comparative analysis of genomes of three Brevibacillus laterosporus strains producers of potent antimicrobials isolated from silage.</title>
        <authorList>
            <person name="Kojic M."/>
            <person name="Miljkovic M."/>
            <person name="Studholme D."/>
            <person name="Filipic B."/>
        </authorList>
    </citation>
    <scope>NUCLEOTIDE SEQUENCE [LARGE SCALE GENOMIC DNA]</scope>
    <source>
        <strain evidence="3 4">BGSP11</strain>
    </source>
</reference>
<dbReference type="SMART" id="SM00487">
    <property type="entry name" value="DEXDc"/>
    <property type="match status" value="1"/>
</dbReference>
<dbReference type="PROSITE" id="PS51192">
    <property type="entry name" value="HELICASE_ATP_BIND_1"/>
    <property type="match status" value="1"/>
</dbReference>
<proteinExistence type="predicted"/>
<protein>
    <submittedName>
        <fullName evidence="3">DUF3427 domain-containing protein</fullName>
    </submittedName>
</protein>
<dbReference type="AlphaFoldDB" id="A0AAP8QDD7"/>
<evidence type="ECO:0000313" key="3">
    <source>
        <dbReference type="EMBL" id="PPB01980.1"/>
    </source>
</evidence>
<dbReference type="SUPFAM" id="SSF56024">
    <property type="entry name" value="Phospholipase D/nuclease"/>
    <property type="match status" value="1"/>
</dbReference>
<evidence type="ECO:0000259" key="1">
    <source>
        <dbReference type="PROSITE" id="PS51192"/>
    </source>
</evidence>
<evidence type="ECO:0000313" key="4">
    <source>
        <dbReference type="Proteomes" id="UP000239759"/>
    </source>
</evidence>
<dbReference type="PROSITE" id="PS51194">
    <property type="entry name" value="HELICASE_CTER"/>
    <property type="match status" value="1"/>
</dbReference>
<dbReference type="Proteomes" id="UP000239759">
    <property type="component" value="Unassembled WGS sequence"/>
</dbReference>
<dbReference type="Pfam" id="PF13091">
    <property type="entry name" value="PLDc_2"/>
    <property type="match status" value="1"/>
</dbReference>
<dbReference type="PANTHER" id="PTHR47396:SF1">
    <property type="entry name" value="ATP-DEPENDENT HELICASE IRC3-RELATED"/>
    <property type="match status" value="1"/>
</dbReference>
<dbReference type="GO" id="GO:0003677">
    <property type="term" value="F:DNA binding"/>
    <property type="evidence" value="ECO:0007669"/>
    <property type="project" value="InterPro"/>
</dbReference>
<dbReference type="InterPro" id="IPR014001">
    <property type="entry name" value="Helicase_ATP-bd"/>
</dbReference>
<dbReference type="GO" id="GO:0005524">
    <property type="term" value="F:ATP binding"/>
    <property type="evidence" value="ECO:0007669"/>
    <property type="project" value="InterPro"/>
</dbReference>
<organism evidence="3 4">
    <name type="scientific">Brevibacillus laterosporus</name>
    <name type="common">Bacillus laterosporus</name>
    <dbReference type="NCBI Taxonomy" id="1465"/>
    <lineage>
        <taxon>Bacteria</taxon>
        <taxon>Bacillati</taxon>
        <taxon>Bacillota</taxon>
        <taxon>Bacilli</taxon>
        <taxon>Bacillales</taxon>
        <taxon>Paenibacillaceae</taxon>
        <taxon>Brevibacillus</taxon>
    </lineage>
</organism>
<dbReference type="Pfam" id="PF04851">
    <property type="entry name" value="ResIII"/>
    <property type="match status" value="1"/>
</dbReference>
<dbReference type="InterPro" id="IPR001650">
    <property type="entry name" value="Helicase_C-like"/>
</dbReference>
<dbReference type="InterPro" id="IPR050742">
    <property type="entry name" value="Helicase_Restrict-Modif_Enz"/>
</dbReference>
<comment type="caution">
    <text evidence="3">The sequence shown here is derived from an EMBL/GenBank/DDBJ whole genome shotgun (WGS) entry which is preliminary data.</text>
</comment>
<dbReference type="SUPFAM" id="SSF52540">
    <property type="entry name" value="P-loop containing nucleoside triphosphate hydrolases"/>
    <property type="match status" value="1"/>
</dbReference>
<dbReference type="Gene3D" id="3.30.870.10">
    <property type="entry name" value="Endonuclease Chain A"/>
    <property type="match status" value="1"/>
</dbReference>
<sequence length="1086" mass="126582">MTEKNGFYEELYLQKTTYPNNHRIYPIAPNEYVNALTNYLSKKVGDTLTKLAEKEKYEEMIQLVMNLEKKLHEENLSDSACHAKDLQVNAIHNRFPYDLARPLSSIHYHYGDDEKHIPLIYPELFFSIPHLVTNQNNRGQNFFNILRTELITADSVSFMVSFIRWSGLQLLLSSLDELRRQGKKINILTSTYMNVTEPKALRRLLELENVQVKIFDSGNTSFHTKAYLFTRNSQLNSVIIGSSNLSHSAIQKGYEWNVKLPDAPHIPIYKNASQLFLELWNDQRAIDITSEIIDEYELKRNHRKIERIDSFKPLEIWQKVVAETQPTYLEKNNENALTPNSMQTSALDALKETRERGNKKGIIIAATGTGKTYLSAFDAVQMGAKTVLFLAHRDELLENAKKTFAAVLGSEEQIGKVTGDVKEWDKPYLFSTVQILHREDSLKRFDPAYFDYIVVDEFHHAEAETYRKILDYFTPTFLLGVTATPERMDGRDVLALCDNNVVYEIRLHQALEAGLLAPFHYFGLGDTVDYDKVVHQNGVFDEGALIKALKTNERVDYILEMIEKFGYDGRKRRALGFCATVEHARYMADEFTIRGYSAKCLTGKDDPIVRRKMIESLENPEDPLEFIFTVNIFNEGIDIPSLNLVLFLRPTESATVFIQQLGRGLRKSEEKEFVTILDFIGNNQRSFIVPLALSGQTNHKAFDRDALRVIVETDFAQLPDGCFAELEEISRQKILDKINLIRMDDHQMLTGLYKEFQQELGYSPEIEDFLYSAVAPSLHYFIKKYGSWVETKKKMKDMNSFDQEILSHPMVIEMVQRLEQALPIKWPYEFVVLALITTLHKVTSTDVIAFLTDKFGINMKEEYHETYILRAMERLARSYKKQNWAFGTFINNEFIYSEDVKTIWMDEKWKTYLKARVEYGITEFRRTYNASTFLNGEQKVQLYQNYTRNDLIYLFQAKAKEGSWREGINRVDNHYLFFVTLKKDAKNTAEHLQYHDYFIDKNHFHWQSANQNSHYSNRGQDYINHRERDIHIHLFVRKFKEMHGKTLPFTYLGELDYVSSVGDKPMNITWKLHNALPDDLYLDLVR</sequence>
<dbReference type="InterPro" id="IPR006935">
    <property type="entry name" value="Helicase/UvrB_N"/>
</dbReference>
<dbReference type="GO" id="GO:0016787">
    <property type="term" value="F:hydrolase activity"/>
    <property type="evidence" value="ECO:0007669"/>
    <property type="project" value="InterPro"/>
</dbReference>
<dbReference type="CDD" id="cd18032">
    <property type="entry name" value="DEXHc_RE_I_III_res"/>
    <property type="match status" value="1"/>
</dbReference>
<dbReference type="GO" id="GO:0005829">
    <property type="term" value="C:cytosol"/>
    <property type="evidence" value="ECO:0007669"/>
    <property type="project" value="TreeGrafter"/>
</dbReference>
<dbReference type="RefSeq" id="WP_104032275.1">
    <property type="nucleotide sequence ID" value="NZ_PRKQ01000016.1"/>
</dbReference>
<dbReference type="Gene3D" id="3.40.50.300">
    <property type="entry name" value="P-loop containing nucleotide triphosphate hydrolases"/>
    <property type="match status" value="2"/>
</dbReference>